<comment type="caution">
    <text evidence="3">The sequence shown here is derived from an EMBL/GenBank/DDBJ whole genome shotgun (WGS) entry which is preliminary data.</text>
</comment>
<dbReference type="Proteomes" id="UP000570823">
    <property type="component" value="Unassembled WGS sequence"/>
</dbReference>
<evidence type="ECO:0000313" key="4">
    <source>
        <dbReference type="Proteomes" id="UP000570823"/>
    </source>
</evidence>
<evidence type="ECO:0000259" key="2">
    <source>
        <dbReference type="Pfam" id="PF07790"/>
    </source>
</evidence>
<evidence type="ECO:0000313" key="3">
    <source>
        <dbReference type="EMBL" id="NVO65949.1"/>
    </source>
</evidence>
<dbReference type="OrthoDB" id="112229at2157"/>
<dbReference type="Pfam" id="PF07790">
    <property type="entry name" value="Pilin_N"/>
    <property type="match status" value="1"/>
</dbReference>
<feature type="transmembrane region" description="Helical" evidence="1">
    <location>
        <begin position="12"/>
        <end position="39"/>
    </location>
</feature>
<protein>
    <submittedName>
        <fullName evidence="3">Type IV pilin</fullName>
    </submittedName>
</protein>
<keyword evidence="1" id="KW-0472">Membrane</keyword>
<keyword evidence="4" id="KW-1185">Reference proteome</keyword>
<keyword evidence="1" id="KW-1133">Transmembrane helix</keyword>
<evidence type="ECO:0000256" key="1">
    <source>
        <dbReference type="SAM" id="Phobius"/>
    </source>
</evidence>
<dbReference type="EMBL" id="JABXWR010000001">
    <property type="protein sequence ID" value="NVO65949.1"/>
    <property type="molecule type" value="Genomic_DNA"/>
</dbReference>
<dbReference type="AlphaFoldDB" id="A0A7K4HL78"/>
<name>A0A7K4HL78_9EURY</name>
<feature type="domain" description="Archaeal Type IV pilin N-terminal" evidence="2">
    <location>
        <begin position="13"/>
        <end position="82"/>
    </location>
</feature>
<accession>A0A7K4HL78</accession>
<dbReference type="RefSeq" id="WP_176787489.1">
    <property type="nucleotide sequence ID" value="NZ_JABXWR010000001.1"/>
</dbReference>
<gene>
    <name evidence="3" type="ORF">HWN36_01105</name>
</gene>
<dbReference type="InterPro" id="IPR012859">
    <property type="entry name" value="Pilin_N_archaeal"/>
</dbReference>
<reference evidence="3 4" key="1">
    <citation type="submission" date="2020-06" db="EMBL/GenBank/DDBJ databases">
        <title>Methanofollis fontis sp. nov., a methanogen isolated from marine sediments near a cold seep at Four-Way Closure Ridge offshore southwestern Taiwan.</title>
        <authorList>
            <person name="Chen S.-C."/>
            <person name="Teng N.-H."/>
            <person name="Lin Y.-S."/>
            <person name="Lai M.-C."/>
            <person name="Chen H.-H."/>
            <person name="Wang C.-C."/>
        </authorList>
    </citation>
    <scope>NUCLEOTIDE SEQUENCE [LARGE SCALE GENOMIC DNA]</scope>
    <source>
        <strain evidence="3 4">DSM 2702</strain>
    </source>
</reference>
<sequence length="448" mass="47497">MMIQKKQDDNTTAASEIIAVVILIAIFAVAVGIVGVVMLSNPPGDAAPAMLAHVDEENGSTYLYHDGGDPLERGRFAVIVDGIDRTGEATLYSPLGDESSDWTTWGTGQALVLPGVSSTSRIMIVAAGVGQSGSEWLLYENGTAGTPTPTIVVPVNRSFINFVIDENVFVYGNVLSFSGNTVTGPGATVVITGGLVTSDLNGGTSISVSEIYIDGDVTLDGGSAGLGSATEPGNIYVNGDLTLGSGSRNIYGDTYVAGNFFLKDARIHGNVYVDGDLTLNWTPWLVDDARIYYTGKIEHPNYYDEEILKKCVHQATVPGVDIPDQGIAPTKPAEWYAERGYVSGGALTDGIRIYADSYDAPGYSPPTWSSTANNIVIIARSGDITLKNMGDRRVTGVFYAPNGKVTFEGTSLEGVVIARDGFFVTSGGTTVVFRNIEEYISNPDDYPF</sequence>
<keyword evidence="1" id="KW-0812">Transmembrane</keyword>
<organism evidence="3 4">
    <name type="scientific">Methanofollis tationis</name>
    <dbReference type="NCBI Taxonomy" id="81417"/>
    <lineage>
        <taxon>Archaea</taxon>
        <taxon>Methanobacteriati</taxon>
        <taxon>Methanobacteriota</taxon>
        <taxon>Stenosarchaea group</taxon>
        <taxon>Methanomicrobia</taxon>
        <taxon>Methanomicrobiales</taxon>
        <taxon>Methanomicrobiaceae</taxon>
        <taxon>Methanofollis</taxon>
    </lineage>
</organism>
<proteinExistence type="predicted"/>